<dbReference type="Pfam" id="PF03466">
    <property type="entry name" value="LysR_substrate"/>
    <property type="match status" value="1"/>
</dbReference>
<evidence type="ECO:0000313" key="7">
    <source>
        <dbReference type="Proteomes" id="UP000653156"/>
    </source>
</evidence>
<dbReference type="Gene3D" id="1.10.10.10">
    <property type="entry name" value="Winged helix-like DNA-binding domain superfamily/Winged helix DNA-binding domain"/>
    <property type="match status" value="1"/>
</dbReference>
<protein>
    <submittedName>
        <fullName evidence="6">LysR family transcriptional regulator</fullName>
    </submittedName>
</protein>
<reference evidence="6" key="1">
    <citation type="submission" date="2021-02" db="EMBL/GenBank/DDBJ databases">
        <title>Neisseriaceae sp. 26B isolated from the cloaca of a Common Toad-headed Turtle (Mesoclemmys nasuta).</title>
        <authorList>
            <person name="Spergser J."/>
            <person name="Busse H.-J."/>
        </authorList>
    </citation>
    <scope>NUCLEOTIDE SEQUENCE</scope>
    <source>
        <strain evidence="6">26B</strain>
    </source>
</reference>
<evidence type="ECO:0000259" key="5">
    <source>
        <dbReference type="PROSITE" id="PS50931"/>
    </source>
</evidence>
<dbReference type="GO" id="GO:0003700">
    <property type="term" value="F:DNA-binding transcription factor activity"/>
    <property type="evidence" value="ECO:0007669"/>
    <property type="project" value="InterPro"/>
</dbReference>
<dbReference type="InterPro" id="IPR050950">
    <property type="entry name" value="HTH-type_LysR_regulators"/>
</dbReference>
<dbReference type="GO" id="GO:0003677">
    <property type="term" value="F:DNA binding"/>
    <property type="evidence" value="ECO:0007669"/>
    <property type="project" value="UniProtKB-KW"/>
</dbReference>
<dbReference type="GO" id="GO:0005829">
    <property type="term" value="C:cytosol"/>
    <property type="evidence" value="ECO:0007669"/>
    <property type="project" value="TreeGrafter"/>
</dbReference>
<sequence>MHFDLTDLKVFVCIAEAPSLTQGAKTAFVSPAAASTRLKNLEAQLSSRLFYRHNKGLELTPAGKNLLRHARLMLQYAEQIRTDFSGYAADTQGHIRIYANTTAVIGFLPEILALFLAERPAVSIDLQEQFTKDIIRSVREDAADFGIVSGQIDAPDLQRIHFSTDRLCVAVPQGHELAEHTAVDFQAALAYPHIGFHRGSTLQQYVDEHKQRLGVSTKNRINVSGFESVCRLIEAGVGIGIVPESVIERHRHTMAIVAVPLDDPSAVRERSIILKELDALTPVSRALIERISLHMQAPPPISFQAAFK</sequence>
<dbReference type="InterPro" id="IPR036390">
    <property type="entry name" value="WH_DNA-bd_sf"/>
</dbReference>
<dbReference type="EMBL" id="CP069798">
    <property type="protein sequence ID" value="QRQ80792.1"/>
    <property type="molecule type" value="Genomic_DNA"/>
</dbReference>
<feature type="domain" description="HTH lysR-type" evidence="5">
    <location>
        <begin position="3"/>
        <end position="60"/>
    </location>
</feature>
<dbReference type="PANTHER" id="PTHR30419:SF2">
    <property type="entry name" value="LYSR FAMILY TRANSCRIPTIONAL REGULATOR"/>
    <property type="match status" value="1"/>
</dbReference>
<organism evidence="6 7">
    <name type="scientific">Paralysiella testudinis</name>
    <dbReference type="NCBI Taxonomy" id="2809020"/>
    <lineage>
        <taxon>Bacteria</taxon>
        <taxon>Pseudomonadati</taxon>
        <taxon>Pseudomonadota</taxon>
        <taxon>Betaproteobacteria</taxon>
        <taxon>Neisseriales</taxon>
        <taxon>Neisseriaceae</taxon>
        <taxon>Paralysiella</taxon>
    </lineage>
</organism>
<proteinExistence type="inferred from homology"/>
<evidence type="ECO:0000256" key="2">
    <source>
        <dbReference type="ARBA" id="ARBA00023015"/>
    </source>
</evidence>
<dbReference type="InterPro" id="IPR000847">
    <property type="entry name" value="LysR_HTH_N"/>
</dbReference>
<evidence type="ECO:0000256" key="1">
    <source>
        <dbReference type="ARBA" id="ARBA00009437"/>
    </source>
</evidence>
<keyword evidence="7" id="KW-1185">Reference proteome</keyword>
<dbReference type="AlphaFoldDB" id="A0A892ZCX7"/>
<evidence type="ECO:0000313" key="6">
    <source>
        <dbReference type="EMBL" id="QRQ80792.1"/>
    </source>
</evidence>
<dbReference type="InterPro" id="IPR005119">
    <property type="entry name" value="LysR_subst-bd"/>
</dbReference>
<keyword evidence="2" id="KW-0805">Transcription regulation</keyword>
<gene>
    <name evidence="6" type="ORF">JQU52_08480</name>
</gene>
<dbReference type="Pfam" id="PF00126">
    <property type="entry name" value="HTH_1"/>
    <property type="match status" value="1"/>
</dbReference>
<name>A0A892ZCX7_9NEIS</name>
<accession>A0A892ZCX7</accession>
<dbReference type="PROSITE" id="PS50931">
    <property type="entry name" value="HTH_LYSR"/>
    <property type="match status" value="1"/>
</dbReference>
<dbReference type="KEGG" id="ptes:JQU52_08480"/>
<dbReference type="CDD" id="cd08421">
    <property type="entry name" value="PBP2_LTTR_like_1"/>
    <property type="match status" value="1"/>
</dbReference>
<dbReference type="RefSeq" id="WP_230338078.1">
    <property type="nucleotide sequence ID" value="NZ_CP069798.1"/>
</dbReference>
<dbReference type="Proteomes" id="UP000653156">
    <property type="component" value="Chromosome"/>
</dbReference>
<dbReference type="Gene3D" id="3.40.190.290">
    <property type="match status" value="1"/>
</dbReference>
<dbReference type="InterPro" id="IPR036388">
    <property type="entry name" value="WH-like_DNA-bd_sf"/>
</dbReference>
<keyword evidence="4" id="KW-0804">Transcription</keyword>
<keyword evidence="3" id="KW-0238">DNA-binding</keyword>
<dbReference type="SUPFAM" id="SSF46785">
    <property type="entry name" value="Winged helix' DNA-binding domain"/>
    <property type="match status" value="1"/>
</dbReference>
<evidence type="ECO:0000256" key="3">
    <source>
        <dbReference type="ARBA" id="ARBA00023125"/>
    </source>
</evidence>
<dbReference type="SUPFAM" id="SSF53850">
    <property type="entry name" value="Periplasmic binding protein-like II"/>
    <property type="match status" value="1"/>
</dbReference>
<evidence type="ECO:0000256" key="4">
    <source>
        <dbReference type="ARBA" id="ARBA00023163"/>
    </source>
</evidence>
<dbReference type="PANTHER" id="PTHR30419">
    <property type="entry name" value="HTH-TYPE TRANSCRIPTIONAL REGULATOR YBHD"/>
    <property type="match status" value="1"/>
</dbReference>
<comment type="similarity">
    <text evidence="1">Belongs to the LysR transcriptional regulatory family.</text>
</comment>
<dbReference type="FunFam" id="1.10.10.10:FF:000001">
    <property type="entry name" value="LysR family transcriptional regulator"/>
    <property type="match status" value="1"/>
</dbReference>